<evidence type="ECO:0000313" key="16">
    <source>
        <dbReference type="CGD" id="CAL0137635"/>
    </source>
</evidence>
<dbReference type="GO" id="GO:0004851">
    <property type="term" value="F:uroporphyrin-III C-methyltransferase activity"/>
    <property type="evidence" value="ECO:0007669"/>
    <property type="project" value="UniProtKB-EC"/>
</dbReference>
<dbReference type="GO" id="GO:0016491">
    <property type="term" value="F:oxidoreductase activity"/>
    <property type="evidence" value="ECO:0007669"/>
    <property type="project" value="UniProtKB-KW"/>
</dbReference>
<dbReference type="PROSITE" id="PS00839">
    <property type="entry name" value="SUMT_1"/>
    <property type="match status" value="1"/>
</dbReference>
<dbReference type="InterPro" id="IPR014776">
    <property type="entry name" value="4pyrrole_Mease_sub2"/>
</dbReference>
<dbReference type="InParanoid" id="Q6FTK0"/>
<evidence type="ECO:0000256" key="6">
    <source>
        <dbReference type="ARBA" id="ARBA00023002"/>
    </source>
</evidence>
<dbReference type="Gene3D" id="3.40.50.720">
    <property type="entry name" value="NAD(P)-binding Rossmann-like Domain"/>
    <property type="match status" value="1"/>
</dbReference>
<evidence type="ECO:0000256" key="4">
    <source>
        <dbReference type="ARBA" id="ARBA00022679"/>
    </source>
</evidence>
<dbReference type="GO" id="GO:0019354">
    <property type="term" value="P:siroheme biosynthetic process"/>
    <property type="evidence" value="ECO:0007669"/>
    <property type="project" value="EnsemblFungi"/>
</dbReference>
<dbReference type="Pfam" id="PF00590">
    <property type="entry name" value="TP_methylase"/>
    <property type="match status" value="1"/>
</dbReference>
<feature type="compositionally biased region" description="Polar residues" evidence="13">
    <location>
        <begin position="309"/>
        <end position="321"/>
    </location>
</feature>
<keyword evidence="18" id="KW-1185">Reference proteome</keyword>
<keyword evidence="7" id="KW-0520">NAD</keyword>
<dbReference type="InterPro" id="IPR014777">
    <property type="entry name" value="4pyrrole_Mease_sub1"/>
</dbReference>
<dbReference type="FunFam" id="3.40.1010.10:FF:000006">
    <property type="entry name" value="Siroheme synthase, putative"/>
    <property type="match status" value="1"/>
</dbReference>
<dbReference type="VEuPathDB" id="FungiDB:CAGL0G01903g"/>
<dbReference type="PIRSF" id="PIRSF036555">
    <property type="entry name" value="SUMT_yeast"/>
    <property type="match status" value="1"/>
</dbReference>
<dbReference type="EMBL" id="CR380953">
    <property type="protein sequence ID" value="CAG59371.1"/>
    <property type="molecule type" value="Genomic_DNA"/>
</dbReference>
<keyword evidence="5" id="KW-0949">S-adenosyl-L-methionine</keyword>
<keyword evidence="3" id="KW-0028">Amino-acid biosynthesis</keyword>
<evidence type="ECO:0000256" key="7">
    <source>
        <dbReference type="ARBA" id="ARBA00023027"/>
    </source>
</evidence>
<dbReference type="PANTHER" id="PTHR45790">
    <property type="entry name" value="SIROHEME SYNTHASE-RELATED"/>
    <property type="match status" value="1"/>
</dbReference>
<dbReference type="STRING" id="284593.Q6FTK0"/>
<feature type="domain" description="Siroheme synthase central" evidence="15">
    <location>
        <begin position="161"/>
        <end position="186"/>
    </location>
</feature>
<evidence type="ECO:0000256" key="2">
    <source>
        <dbReference type="ARBA" id="ARBA00022603"/>
    </source>
</evidence>
<dbReference type="GO" id="GO:0009086">
    <property type="term" value="P:methionine biosynthetic process"/>
    <property type="evidence" value="ECO:0007669"/>
    <property type="project" value="UniProtKB-KW"/>
</dbReference>
<keyword evidence="4 12" id="KW-0808">Transferase</keyword>
<keyword evidence="2 12" id="KW-0489">Methyltransferase</keyword>
<dbReference type="InterPro" id="IPR035996">
    <property type="entry name" value="4pyrrol_Methylase_sf"/>
</dbReference>
<evidence type="ECO:0000256" key="9">
    <source>
        <dbReference type="ARBA" id="ARBA00023244"/>
    </source>
</evidence>
<dbReference type="InterPro" id="IPR006366">
    <property type="entry name" value="CobA/CysG_C"/>
</dbReference>
<keyword evidence="8" id="KW-0486">Methionine biosynthesis</keyword>
<evidence type="ECO:0000313" key="18">
    <source>
        <dbReference type="Proteomes" id="UP000002428"/>
    </source>
</evidence>
<dbReference type="NCBIfam" id="TIGR01469">
    <property type="entry name" value="cobA_cysG_Cterm"/>
    <property type="match status" value="1"/>
</dbReference>
<keyword evidence="6" id="KW-0560">Oxidoreductase</keyword>
<sequence>MAAHDHQQGLQKTRTTTTTATTMIPMITASVAGGEVSLVVGGSRAGLVKSRVKTIVGAGGVAVVLNVGSQWKQLVAEFGDESGVHLLDRDFQLRDLTTLGRAVTAKVVDRVFVNLPLEEDHKVKYIYEQCVRLRIPINTFHRPEYSTFNMIPTYVDPKGSGLQIAVTTNGNGYLLANRIKREIVSHLPANISEVVTNMGALKDRIINEDMKVLLKERYLATDLASPAVGYGLDEDGWESHKFNRLIHEFDMTEREQREKRVRWLSQVMEYYPLTKLADVTMETLEGHSHTARTQQSSKQQSSTDSLQQAQDSNSTTDSNVGNHVDKKPKISPDPKASETKKGSISLVGSGPGSLSMLTLGALNEIKTADVILTDKLVPQTVLDIIPKDTETFTARKFPGNAERAQEELLEKGLEYLSQGKKVVRLKQGDPYIFGRGGEEYNFFNAHGYEPSVLPGLSSALAATVVSKIPATQRAVADQVLICTGTGRKGALPEVPEYVKTRTTVFLMALHRVDVLVKVLLEKEWDPEVLVAVVERASCPDQRITRTKLKYLPAVVEEIGSRPPGLLVIGQAAGVLLPESSVSFNDSNKYHIDEGYRAFELDVNQLIPA</sequence>
<dbReference type="CDD" id="cd11642">
    <property type="entry name" value="SUMT"/>
    <property type="match status" value="1"/>
</dbReference>
<comment type="similarity">
    <text evidence="1 12">Belongs to the precorrin methyltransferase family.</text>
</comment>
<comment type="catalytic activity">
    <reaction evidence="10">
        <text>uroporphyrinogen III + 2 S-adenosyl-L-methionine = precorrin-2 + 2 S-adenosyl-L-homocysteine + H(+)</text>
        <dbReference type="Rhea" id="RHEA:32459"/>
        <dbReference type="ChEBI" id="CHEBI:15378"/>
        <dbReference type="ChEBI" id="CHEBI:57308"/>
        <dbReference type="ChEBI" id="CHEBI:57856"/>
        <dbReference type="ChEBI" id="CHEBI:58827"/>
        <dbReference type="ChEBI" id="CHEBI:59789"/>
        <dbReference type="EC" id="2.1.1.107"/>
    </reaction>
</comment>
<protein>
    <recommendedName>
        <fullName evidence="19">Uroporphyrinogen-III C-methyltransferase</fullName>
    </recommendedName>
</protein>
<organism evidence="17 18">
    <name type="scientific">Candida glabrata (strain ATCC 2001 / BCRC 20586 / JCM 3761 / NBRC 0622 / NRRL Y-65 / CBS 138)</name>
    <name type="common">Yeast</name>
    <name type="synonym">Nakaseomyces glabratus</name>
    <dbReference type="NCBI Taxonomy" id="284593"/>
    <lineage>
        <taxon>Eukaryota</taxon>
        <taxon>Fungi</taxon>
        <taxon>Dikarya</taxon>
        <taxon>Ascomycota</taxon>
        <taxon>Saccharomycotina</taxon>
        <taxon>Saccharomycetes</taxon>
        <taxon>Saccharomycetales</taxon>
        <taxon>Saccharomycetaceae</taxon>
        <taxon>Nakaseomyces</taxon>
    </lineage>
</organism>
<dbReference type="InterPro" id="IPR050161">
    <property type="entry name" value="Siro_Cobalamin_biosynth"/>
</dbReference>
<accession>Q6FTK0</accession>
<evidence type="ECO:0000256" key="12">
    <source>
        <dbReference type="RuleBase" id="RU003960"/>
    </source>
</evidence>
<evidence type="ECO:0008006" key="19">
    <source>
        <dbReference type="Google" id="ProtNLM"/>
    </source>
</evidence>
<proteinExistence type="inferred from homology"/>
<gene>
    <name evidence="16" type="primary">MET1</name>
    <name evidence="16 17" type="ordered locus">CAGL0G01903g</name>
</gene>
<feature type="region of interest" description="Disordered" evidence="13">
    <location>
        <begin position="285"/>
        <end position="347"/>
    </location>
</feature>
<feature type="compositionally biased region" description="Low complexity" evidence="13">
    <location>
        <begin position="294"/>
        <end position="308"/>
    </location>
</feature>
<dbReference type="CGD" id="CAL0137635">
    <property type="gene designation" value="MET1"/>
</dbReference>
<dbReference type="Proteomes" id="UP000002428">
    <property type="component" value="Chromosome G"/>
</dbReference>
<dbReference type="eggNOG" id="KOG1527">
    <property type="taxonomic scope" value="Eukaryota"/>
</dbReference>
<dbReference type="GeneID" id="2888133"/>
<dbReference type="RefSeq" id="XP_446444.1">
    <property type="nucleotide sequence ID" value="XM_446444.1"/>
</dbReference>
<evidence type="ECO:0000313" key="17">
    <source>
        <dbReference type="EMBL" id="CAG59371.1"/>
    </source>
</evidence>
<feature type="domain" description="Tetrapyrrole methylase" evidence="14">
    <location>
        <begin position="344"/>
        <end position="550"/>
    </location>
</feature>
<dbReference type="InterPro" id="IPR028281">
    <property type="entry name" value="Sirohaem_synthase_central"/>
</dbReference>
<dbReference type="Gene3D" id="3.30.950.10">
    <property type="entry name" value="Methyltransferase, Cobalt-precorrin-4 Transmethylase, Domain 2"/>
    <property type="match status" value="1"/>
</dbReference>
<dbReference type="KEGG" id="cgr:2888133"/>
<dbReference type="PANTHER" id="PTHR45790:SF6">
    <property type="entry name" value="UROPORPHYRINOGEN-III C-METHYLTRANSFERASE"/>
    <property type="match status" value="1"/>
</dbReference>
<dbReference type="FunCoup" id="Q6FTK0">
    <property type="interactions" value="493"/>
</dbReference>
<dbReference type="SUPFAM" id="SSF75615">
    <property type="entry name" value="Siroheme synthase middle domains-like"/>
    <property type="match status" value="1"/>
</dbReference>
<evidence type="ECO:0000259" key="14">
    <source>
        <dbReference type="Pfam" id="PF00590"/>
    </source>
</evidence>
<evidence type="ECO:0000256" key="1">
    <source>
        <dbReference type="ARBA" id="ARBA00005879"/>
    </source>
</evidence>
<dbReference type="Pfam" id="PF14824">
    <property type="entry name" value="Sirohm_synth_M"/>
    <property type="match status" value="1"/>
</dbReference>
<evidence type="ECO:0000256" key="8">
    <source>
        <dbReference type="ARBA" id="ARBA00023167"/>
    </source>
</evidence>
<dbReference type="FunFam" id="3.30.950.10:FF:000005">
    <property type="entry name" value="Uroporphyrin-III c-methyltransferase, putative"/>
    <property type="match status" value="1"/>
</dbReference>
<evidence type="ECO:0000256" key="5">
    <source>
        <dbReference type="ARBA" id="ARBA00022691"/>
    </source>
</evidence>
<dbReference type="GO" id="GO:0032259">
    <property type="term" value="P:methylation"/>
    <property type="evidence" value="ECO:0007669"/>
    <property type="project" value="UniProtKB-KW"/>
</dbReference>
<dbReference type="InterPro" id="IPR000878">
    <property type="entry name" value="4pyrrol_Mease"/>
</dbReference>
<dbReference type="GO" id="GO:0000103">
    <property type="term" value="P:sulfate assimilation"/>
    <property type="evidence" value="ECO:0007669"/>
    <property type="project" value="InterPro"/>
</dbReference>
<dbReference type="InterPro" id="IPR012066">
    <property type="entry name" value="Met1_fungi"/>
</dbReference>
<dbReference type="InterPro" id="IPR003043">
    <property type="entry name" value="Uropor_MeTrfase_CS"/>
</dbReference>
<dbReference type="Gene3D" id="3.40.1010.10">
    <property type="entry name" value="Cobalt-precorrin-4 Transmethylase, Domain 1"/>
    <property type="match status" value="1"/>
</dbReference>
<dbReference type="HOGENOM" id="CLU_011276_2_2_1"/>
<evidence type="ECO:0000256" key="13">
    <source>
        <dbReference type="SAM" id="MobiDB-lite"/>
    </source>
</evidence>
<feature type="compositionally biased region" description="Basic and acidic residues" evidence="13">
    <location>
        <begin position="323"/>
        <end position="341"/>
    </location>
</feature>
<evidence type="ECO:0000256" key="11">
    <source>
        <dbReference type="ARBA" id="ARBA00055636"/>
    </source>
</evidence>
<evidence type="ECO:0000256" key="3">
    <source>
        <dbReference type="ARBA" id="ARBA00022605"/>
    </source>
</evidence>
<evidence type="ECO:0000259" key="15">
    <source>
        <dbReference type="Pfam" id="PF14824"/>
    </source>
</evidence>
<name>Q6FTK0_CANGA</name>
<dbReference type="PROSITE" id="PS00840">
    <property type="entry name" value="SUMT_2"/>
    <property type="match status" value="1"/>
</dbReference>
<evidence type="ECO:0000256" key="10">
    <source>
        <dbReference type="ARBA" id="ARBA00052360"/>
    </source>
</evidence>
<reference evidence="17 18" key="1">
    <citation type="journal article" date="2004" name="Nature">
        <title>Genome evolution in yeasts.</title>
        <authorList>
            <consortium name="Genolevures"/>
            <person name="Dujon B."/>
            <person name="Sherman D."/>
            <person name="Fischer G."/>
            <person name="Durrens P."/>
            <person name="Casaregola S."/>
            <person name="Lafontaine I."/>
            <person name="de Montigny J."/>
            <person name="Marck C."/>
            <person name="Neuveglise C."/>
            <person name="Talla E."/>
            <person name="Goffard N."/>
            <person name="Frangeul L."/>
            <person name="Aigle M."/>
            <person name="Anthouard V."/>
            <person name="Babour A."/>
            <person name="Barbe V."/>
            <person name="Barnay S."/>
            <person name="Blanchin S."/>
            <person name="Beckerich J.M."/>
            <person name="Beyne E."/>
            <person name="Bleykasten C."/>
            <person name="Boisrame A."/>
            <person name="Boyer J."/>
            <person name="Cattolico L."/>
            <person name="Confanioleri F."/>
            <person name="de Daruvar A."/>
            <person name="Despons L."/>
            <person name="Fabre E."/>
            <person name="Fairhead C."/>
            <person name="Ferry-Dumazet H."/>
            <person name="Groppi A."/>
            <person name="Hantraye F."/>
            <person name="Hennequin C."/>
            <person name="Jauniaux N."/>
            <person name="Joyet P."/>
            <person name="Kachouri R."/>
            <person name="Kerrest A."/>
            <person name="Koszul R."/>
            <person name="Lemaire M."/>
            <person name="Lesur I."/>
            <person name="Ma L."/>
            <person name="Muller H."/>
            <person name="Nicaud J.M."/>
            <person name="Nikolski M."/>
            <person name="Oztas S."/>
            <person name="Ozier-Kalogeropoulos O."/>
            <person name="Pellenz S."/>
            <person name="Potier S."/>
            <person name="Richard G.F."/>
            <person name="Straub M.L."/>
            <person name="Suleau A."/>
            <person name="Swennene D."/>
            <person name="Tekaia F."/>
            <person name="Wesolowski-Louvel M."/>
            <person name="Westhof E."/>
            <person name="Wirth B."/>
            <person name="Zeniou-Meyer M."/>
            <person name="Zivanovic I."/>
            <person name="Bolotin-Fukuhara M."/>
            <person name="Thierry A."/>
            <person name="Bouchier C."/>
            <person name="Caudron B."/>
            <person name="Scarpelli C."/>
            <person name="Gaillardin C."/>
            <person name="Weissenbach J."/>
            <person name="Wincker P."/>
            <person name="Souciet J.L."/>
        </authorList>
    </citation>
    <scope>NUCLEOTIDE SEQUENCE [LARGE SCALE GENOMIC DNA]</scope>
    <source>
        <strain evidence="18">ATCC 2001 / BCRC 20586 / JCM 3761 / NBRC 0622 / NRRL Y-65 / CBS 138</strain>
    </source>
</reference>
<dbReference type="AlphaFoldDB" id="Q6FTK0"/>
<comment type="function">
    <text evidence="11">Siroheme synthase involved in methionine biosynthesis.</text>
</comment>
<keyword evidence="9" id="KW-0627">Porphyrin biosynthesis</keyword>
<dbReference type="SUPFAM" id="SSF53790">
    <property type="entry name" value="Tetrapyrrole methylase"/>
    <property type="match status" value="1"/>
</dbReference>